<comment type="function">
    <text evidence="11">Transcription factor.</text>
</comment>
<keyword evidence="2 11" id="KW-0805">Transcription regulation</keyword>
<evidence type="ECO:0000256" key="9">
    <source>
        <dbReference type="PROSITE-ProRule" id="PRU00108"/>
    </source>
</evidence>
<dbReference type="PROSITE" id="PS00027">
    <property type="entry name" value="HOMEOBOX_1"/>
    <property type="match status" value="1"/>
</dbReference>
<dbReference type="InterPro" id="IPR001356">
    <property type="entry name" value="HD"/>
</dbReference>
<evidence type="ECO:0000256" key="8">
    <source>
        <dbReference type="ARBA" id="ARBA00058361"/>
    </source>
</evidence>
<dbReference type="InterPro" id="IPR009057">
    <property type="entry name" value="Homeodomain-like_sf"/>
</dbReference>
<dbReference type="Pfam" id="PF02183">
    <property type="entry name" value="HALZ"/>
    <property type="match status" value="1"/>
</dbReference>
<dbReference type="InterPro" id="IPR045224">
    <property type="entry name" value="HDZip_class_I_plant"/>
</dbReference>
<evidence type="ECO:0000256" key="11">
    <source>
        <dbReference type="RuleBase" id="RU369038"/>
    </source>
</evidence>
<organism evidence="14">
    <name type="scientific">Betula platyphylla</name>
    <name type="common">Asian white birch</name>
    <dbReference type="NCBI Taxonomy" id="78630"/>
    <lineage>
        <taxon>Eukaryota</taxon>
        <taxon>Viridiplantae</taxon>
        <taxon>Streptophyta</taxon>
        <taxon>Embryophyta</taxon>
        <taxon>Tracheophyta</taxon>
        <taxon>Spermatophyta</taxon>
        <taxon>Magnoliopsida</taxon>
        <taxon>eudicotyledons</taxon>
        <taxon>Gunneridae</taxon>
        <taxon>Pentapetalae</taxon>
        <taxon>rosids</taxon>
        <taxon>fabids</taxon>
        <taxon>Fagales</taxon>
        <taxon>Betulaceae</taxon>
        <taxon>Betula</taxon>
    </lineage>
</organism>
<dbReference type="InterPro" id="IPR000047">
    <property type="entry name" value="HTH_motif"/>
</dbReference>
<feature type="DNA-binding region" description="Homeobox" evidence="9">
    <location>
        <begin position="32"/>
        <end position="91"/>
    </location>
</feature>
<feature type="region of interest" description="Disordered" evidence="12">
    <location>
        <begin position="137"/>
        <end position="180"/>
    </location>
</feature>
<accession>A0A411F8P7</accession>
<feature type="compositionally biased region" description="Polar residues" evidence="12">
    <location>
        <begin position="146"/>
        <end position="171"/>
    </location>
</feature>
<evidence type="ECO:0000256" key="1">
    <source>
        <dbReference type="ARBA" id="ARBA00004123"/>
    </source>
</evidence>
<feature type="non-terminal residue" evidence="14">
    <location>
        <position position="1"/>
    </location>
</feature>
<evidence type="ECO:0000313" key="14">
    <source>
        <dbReference type="EMBL" id="QBA89514.1"/>
    </source>
</evidence>
<evidence type="ECO:0000256" key="5">
    <source>
        <dbReference type="ARBA" id="ARBA00023163"/>
    </source>
</evidence>
<keyword evidence="3 9" id="KW-0238">DNA-binding</keyword>
<keyword evidence="4 9" id="KW-0371">Homeobox</keyword>
<dbReference type="PANTHER" id="PTHR24326">
    <property type="entry name" value="HOMEOBOX-LEUCINE ZIPPER PROTEIN"/>
    <property type="match status" value="1"/>
</dbReference>
<proteinExistence type="evidence at transcript level"/>
<dbReference type="PANTHER" id="PTHR24326:SF604">
    <property type="entry name" value="HOMEOBOX-LEUCINE ZIPPER PROTEIN ATHB-7"/>
    <property type="match status" value="1"/>
</dbReference>
<dbReference type="SUPFAM" id="SSF46689">
    <property type="entry name" value="Homeodomain-like"/>
    <property type="match status" value="1"/>
</dbReference>
<reference evidence="14" key="1">
    <citation type="submission" date="2018-05" db="EMBL/GenBank/DDBJ databases">
        <title>Genome-wide identification and expression analysis of HD-Zip transcription factor in Betula platyphylla.</title>
        <authorList>
            <person name="Wang J."/>
            <person name="Li L."/>
            <person name="Zhang X."/>
        </authorList>
    </citation>
    <scope>NUCLEOTIDE SEQUENCE</scope>
</reference>
<evidence type="ECO:0000256" key="7">
    <source>
        <dbReference type="ARBA" id="ARBA00025748"/>
    </source>
</evidence>
<dbReference type="CDD" id="cd00086">
    <property type="entry name" value="homeodomain"/>
    <property type="match status" value="1"/>
</dbReference>
<dbReference type="InterPro" id="IPR017970">
    <property type="entry name" value="Homeobox_CS"/>
</dbReference>
<dbReference type="GO" id="GO:0005634">
    <property type="term" value="C:nucleus"/>
    <property type="evidence" value="ECO:0007669"/>
    <property type="project" value="UniProtKB-SubCell"/>
</dbReference>
<evidence type="ECO:0000256" key="3">
    <source>
        <dbReference type="ARBA" id="ARBA00023125"/>
    </source>
</evidence>
<evidence type="ECO:0000256" key="12">
    <source>
        <dbReference type="SAM" id="MobiDB-lite"/>
    </source>
</evidence>
<protein>
    <recommendedName>
        <fullName evidence="11">Homeobox-leucine zipper protein</fullName>
    </recommendedName>
    <alternativeName>
        <fullName evidence="11">HD-ZIP protein</fullName>
    </alternativeName>
    <alternativeName>
        <fullName evidence="11">Homeodomain transcription factor</fullName>
    </alternativeName>
</protein>
<comment type="similarity">
    <text evidence="7 11">Belongs to the HD-ZIP homeobox family. Class I subfamily.</text>
</comment>
<comment type="function">
    <text evidence="8">Probable transcription activator that may act as growth regulators in response to water deficit.</text>
</comment>
<name>A0A411F8P7_BETPL</name>
<dbReference type="PRINTS" id="PR00031">
    <property type="entry name" value="HTHREPRESSR"/>
</dbReference>
<evidence type="ECO:0000256" key="2">
    <source>
        <dbReference type="ARBA" id="ARBA00023015"/>
    </source>
</evidence>
<dbReference type="GO" id="GO:0045893">
    <property type="term" value="P:positive regulation of DNA-templated transcription"/>
    <property type="evidence" value="ECO:0007669"/>
    <property type="project" value="TreeGrafter"/>
</dbReference>
<dbReference type="Gene3D" id="1.10.10.60">
    <property type="entry name" value="Homeodomain-like"/>
    <property type="match status" value="1"/>
</dbReference>
<sequence>MLDNGEYSPSTVVAAEPFACMDSLTPMTKKKKKKNKRRFSDEQIRSLETMFKSEARLEPQKKLQLATELGLQPRQVAIWFQNKRARWKSKQLEREYSILLAKYNSLASMFEAAKKENQALVVQLQKLDDLMQKPQEERHWKPDLVANSSQSESGNGDTTKCESGTKPNLSTDKSEHGLGVLSDEDTSIKAGYFGLEDEASLLNMVDADSSLTEDWGSLNSDGLFHQYNSDSQWWDFWS</sequence>
<dbReference type="PROSITE" id="PS50071">
    <property type="entry name" value="HOMEOBOX_2"/>
    <property type="match status" value="1"/>
</dbReference>
<evidence type="ECO:0000256" key="4">
    <source>
        <dbReference type="ARBA" id="ARBA00023155"/>
    </source>
</evidence>
<dbReference type="GO" id="GO:0000981">
    <property type="term" value="F:DNA-binding transcription factor activity, RNA polymerase II-specific"/>
    <property type="evidence" value="ECO:0007669"/>
    <property type="project" value="UniProtKB-UniRule"/>
</dbReference>
<dbReference type="Pfam" id="PF00046">
    <property type="entry name" value="Homeodomain"/>
    <property type="match status" value="1"/>
</dbReference>
<keyword evidence="6 9" id="KW-0539">Nucleus</keyword>
<dbReference type="GO" id="GO:0009414">
    <property type="term" value="P:response to water deprivation"/>
    <property type="evidence" value="ECO:0007669"/>
    <property type="project" value="UniProtKB-ARBA"/>
</dbReference>
<comment type="subcellular location">
    <subcellularLocation>
        <location evidence="1 9 10">Nucleus</location>
    </subcellularLocation>
</comment>
<dbReference type="InterPro" id="IPR003106">
    <property type="entry name" value="Leu_zip_homeo"/>
</dbReference>
<feature type="domain" description="Homeobox" evidence="13">
    <location>
        <begin position="30"/>
        <end position="90"/>
    </location>
</feature>
<dbReference type="AlphaFoldDB" id="A0A411F8P7"/>
<evidence type="ECO:0000259" key="13">
    <source>
        <dbReference type="PROSITE" id="PS50071"/>
    </source>
</evidence>
<evidence type="ECO:0000256" key="6">
    <source>
        <dbReference type="ARBA" id="ARBA00023242"/>
    </source>
</evidence>
<keyword evidence="5 11" id="KW-0804">Transcription</keyword>
<dbReference type="FunFam" id="1.10.10.60:FF:000293">
    <property type="entry name" value="Homeobox-leucine zipper protein ATHB-7"/>
    <property type="match status" value="1"/>
</dbReference>
<evidence type="ECO:0000256" key="10">
    <source>
        <dbReference type="RuleBase" id="RU000682"/>
    </source>
</evidence>
<dbReference type="GO" id="GO:0009737">
    <property type="term" value="P:response to abscisic acid"/>
    <property type="evidence" value="ECO:0007669"/>
    <property type="project" value="UniProtKB-ARBA"/>
</dbReference>
<dbReference type="GO" id="GO:0000976">
    <property type="term" value="F:transcription cis-regulatory region binding"/>
    <property type="evidence" value="ECO:0007669"/>
    <property type="project" value="UniProtKB-ARBA"/>
</dbReference>
<dbReference type="SMART" id="SM00389">
    <property type="entry name" value="HOX"/>
    <property type="match status" value="1"/>
</dbReference>
<dbReference type="EMBL" id="MH380020">
    <property type="protein sequence ID" value="QBA89514.1"/>
    <property type="molecule type" value="mRNA"/>
</dbReference>